<sequence>MSKKRKESSCINAAGATHIGQVRQTNQDDYASRAGIHVLADGMGGHQGGE</sequence>
<evidence type="ECO:0008006" key="2">
    <source>
        <dbReference type="Google" id="ProtNLM"/>
    </source>
</evidence>
<evidence type="ECO:0000313" key="1">
    <source>
        <dbReference type="EMBL" id="SVB04087.1"/>
    </source>
</evidence>
<feature type="non-terminal residue" evidence="1">
    <location>
        <position position="50"/>
    </location>
</feature>
<dbReference type="InterPro" id="IPR036457">
    <property type="entry name" value="PPM-type-like_dom_sf"/>
</dbReference>
<dbReference type="Gene3D" id="3.60.40.10">
    <property type="entry name" value="PPM-type phosphatase domain"/>
    <property type="match status" value="1"/>
</dbReference>
<dbReference type="EMBL" id="UINC01026508">
    <property type="protein sequence ID" value="SVB04087.1"/>
    <property type="molecule type" value="Genomic_DNA"/>
</dbReference>
<protein>
    <recommendedName>
        <fullName evidence="2">PPM-type phosphatase domain-containing protein</fullName>
    </recommendedName>
</protein>
<name>A0A382ASY2_9ZZZZ</name>
<gene>
    <name evidence="1" type="ORF">METZ01_LOCUS156941</name>
</gene>
<dbReference type="SUPFAM" id="SSF81606">
    <property type="entry name" value="PP2C-like"/>
    <property type="match status" value="1"/>
</dbReference>
<proteinExistence type="predicted"/>
<accession>A0A382ASY2</accession>
<organism evidence="1">
    <name type="scientific">marine metagenome</name>
    <dbReference type="NCBI Taxonomy" id="408172"/>
    <lineage>
        <taxon>unclassified sequences</taxon>
        <taxon>metagenomes</taxon>
        <taxon>ecological metagenomes</taxon>
    </lineage>
</organism>
<reference evidence="1" key="1">
    <citation type="submission" date="2018-05" db="EMBL/GenBank/DDBJ databases">
        <authorList>
            <person name="Lanie J.A."/>
            <person name="Ng W.-L."/>
            <person name="Kazmierczak K.M."/>
            <person name="Andrzejewski T.M."/>
            <person name="Davidsen T.M."/>
            <person name="Wayne K.J."/>
            <person name="Tettelin H."/>
            <person name="Glass J.I."/>
            <person name="Rusch D."/>
            <person name="Podicherti R."/>
            <person name="Tsui H.-C.T."/>
            <person name="Winkler M.E."/>
        </authorList>
    </citation>
    <scope>NUCLEOTIDE SEQUENCE</scope>
</reference>
<dbReference type="AlphaFoldDB" id="A0A382ASY2"/>